<dbReference type="PROSITE" id="PS51833">
    <property type="entry name" value="HDOD"/>
    <property type="match status" value="1"/>
</dbReference>
<organism evidence="2 3">
    <name type="scientific">Sphaerotilus hippei</name>
    <dbReference type="NCBI Taxonomy" id="744406"/>
    <lineage>
        <taxon>Bacteria</taxon>
        <taxon>Pseudomonadati</taxon>
        <taxon>Pseudomonadota</taxon>
        <taxon>Betaproteobacteria</taxon>
        <taxon>Burkholderiales</taxon>
        <taxon>Sphaerotilaceae</taxon>
        <taxon>Sphaerotilus</taxon>
    </lineage>
</organism>
<evidence type="ECO:0000259" key="1">
    <source>
        <dbReference type="PROSITE" id="PS51833"/>
    </source>
</evidence>
<dbReference type="Proteomes" id="UP000247811">
    <property type="component" value="Unassembled WGS sequence"/>
</dbReference>
<evidence type="ECO:0000313" key="2">
    <source>
        <dbReference type="EMBL" id="PXW99266.1"/>
    </source>
</evidence>
<dbReference type="Gene3D" id="1.10.3210.10">
    <property type="entry name" value="Hypothetical protein af1432"/>
    <property type="match status" value="1"/>
</dbReference>
<feature type="domain" description="HDOD" evidence="1">
    <location>
        <begin position="24"/>
        <end position="213"/>
    </location>
</feature>
<sequence>MTLPSGLAWPDPEAWAEALAAAPIPIMQATADELALLAAIEARRGDVDARTIAQVVADDPLMMARVLGEAARLRHTRQVSDTETVTAAVVMMGMSRFFASLDGLLTVERQLAAHPAALARLQHLVRRAHRSASLAAGLAVHRGDDDAEAMQEATLMQDLGMMLLCCHAPDFVEATLSGRPDLDTETMALSLALMRRACLPEVLIRLSDDQAPDHALIQPQRQVVKLSRELARLTETGWPGFDPLRVGPSAEQADAGVDPYHARLLPLLGPLTGLSPLATDRLLRTLDL</sequence>
<name>A0A318H5E8_9BURK</name>
<dbReference type="EMBL" id="QJJS01000001">
    <property type="protein sequence ID" value="PXW99266.1"/>
    <property type="molecule type" value="Genomic_DNA"/>
</dbReference>
<comment type="caution">
    <text evidence="2">The sequence shown here is derived from an EMBL/GenBank/DDBJ whole genome shotgun (WGS) entry which is preliminary data.</text>
</comment>
<evidence type="ECO:0000313" key="3">
    <source>
        <dbReference type="Proteomes" id="UP000247811"/>
    </source>
</evidence>
<dbReference type="OrthoDB" id="9126875at2"/>
<dbReference type="SUPFAM" id="SSF109604">
    <property type="entry name" value="HD-domain/PDEase-like"/>
    <property type="match status" value="1"/>
</dbReference>
<keyword evidence="3" id="KW-1185">Reference proteome</keyword>
<dbReference type="AlphaFoldDB" id="A0A318H5E8"/>
<dbReference type="Pfam" id="PF08668">
    <property type="entry name" value="HDOD"/>
    <property type="match status" value="1"/>
</dbReference>
<dbReference type="RefSeq" id="WP_110398859.1">
    <property type="nucleotide sequence ID" value="NZ_QJJS01000001.1"/>
</dbReference>
<protein>
    <submittedName>
        <fullName evidence="2">HDOD domain-containing protein</fullName>
    </submittedName>
</protein>
<reference evidence="2 3" key="1">
    <citation type="submission" date="2018-05" db="EMBL/GenBank/DDBJ databases">
        <title>Genomic Encyclopedia of Type Strains, Phase IV (KMG-IV): sequencing the most valuable type-strain genomes for metagenomic binning, comparative biology and taxonomic classification.</title>
        <authorList>
            <person name="Goeker M."/>
        </authorList>
    </citation>
    <scope>NUCLEOTIDE SEQUENCE [LARGE SCALE GENOMIC DNA]</scope>
    <source>
        <strain evidence="2 3">DSM 566</strain>
    </source>
</reference>
<proteinExistence type="predicted"/>
<dbReference type="InterPro" id="IPR013976">
    <property type="entry name" value="HDOD"/>
</dbReference>
<gene>
    <name evidence="2" type="ORF">C7444_10195</name>
</gene>
<accession>A0A318H5E8</accession>